<reference evidence="2" key="1">
    <citation type="submission" date="2014-09" db="EMBL/GenBank/DDBJ databases">
        <title>Genome sequence of the luminous mushroom Mycena chlorophos for searching fungal bioluminescence genes.</title>
        <authorList>
            <person name="Tanaka Y."/>
            <person name="Kasuga D."/>
            <person name="Oba Y."/>
            <person name="Hase S."/>
            <person name="Sato K."/>
            <person name="Oba Y."/>
            <person name="Sakakibara Y."/>
        </authorList>
    </citation>
    <scope>NUCLEOTIDE SEQUENCE</scope>
</reference>
<dbReference type="Pfam" id="PF08385">
    <property type="entry name" value="DHC_N1"/>
    <property type="match status" value="1"/>
</dbReference>
<dbReference type="Proteomes" id="UP000815677">
    <property type="component" value="Unassembled WGS sequence"/>
</dbReference>
<evidence type="ECO:0000259" key="1">
    <source>
        <dbReference type="Pfam" id="PF08385"/>
    </source>
</evidence>
<name>A0ABQ0LUM3_MYCCL</name>
<gene>
    <name evidence="2" type="ORF">MCHLO_11596</name>
</gene>
<feature type="domain" description="Dynein heavy chain tail" evidence="1">
    <location>
        <begin position="48"/>
        <end position="238"/>
    </location>
</feature>
<accession>A0ABQ0LUM3</accession>
<sequence>MVGDADTEVFLSIHPAIDLAVKLARARGTPPSIHAVPPGLLRDAEFLDALETGVESWQQSIGRLVDRPIPPFNALVEEIQGWSTYGSGLEAVFAQLCVRDDILLVAECLQKTRDKMIILDILSNGLRAQLDLVRQYQTLLANIRDQFDELAAVTELDALQPCILRIFNVFQEDLRRYPYPFERAVPLAEEISHVLVERLSQTLRSQSLLDVPFPTLEHIYGRLTKLAKSWESATTGFRNFARQFIRRRGERYLRIALGDGPKMLQLRVWDLLDLRKHDDQVAREMLAEIDLLDVSVDGRVAWRNAMAACRGEVVLLEPVYIEGW</sequence>
<evidence type="ECO:0000313" key="2">
    <source>
        <dbReference type="EMBL" id="GAT54771.1"/>
    </source>
</evidence>
<dbReference type="InterPro" id="IPR013594">
    <property type="entry name" value="Dynein_heavy_tail"/>
</dbReference>
<proteinExistence type="predicted"/>
<protein>
    <submittedName>
        <fullName evidence="2">Dynein heavy chain protein 2</fullName>
    </submittedName>
</protein>
<keyword evidence="3" id="KW-1185">Reference proteome</keyword>
<evidence type="ECO:0000313" key="3">
    <source>
        <dbReference type="Proteomes" id="UP000815677"/>
    </source>
</evidence>
<organism evidence="2 3">
    <name type="scientific">Mycena chlorophos</name>
    <name type="common">Agaric fungus</name>
    <name type="synonym">Agaricus chlorophos</name>
    <dbReference type="NCBI Taxonomy" id="658473"/>
    <lineage>
        <taxon>Eukaryota</taxon>
        <taxon>Fungi</taxon>
        <taxon>Dikarya</taxon>
        <taxon>Basidiomycota</taxon>
        <taxon>Agaricomycotina</taxon>
        <taxon>Agaricomycetes</taxon>
        <taxon>Agaricomycetidae</taxon>
        <taxon>Agaricales</taxon>
        <taxon>Marasmiineae</taxon>
        <taxon>Mycenaceae</taxon>
        <taxon>Mycena</taxon>
    </lineage>
</organism>
<dbReference type="EMBL" id="DF848767">
    <property type="protein sequence ID" value="GAT54771.1"/>
    <property type="molecule type" value="Genomic_DNA"/>
</dbReference>